<dbReference type="PANTHER" id="PTHR12154">
    <property type="entry name" value="GLYCOSYL TRANSFERASE-RELATED"/>
    <property type="match status" value="1"/>
</dbReference>
<sequence>MKVCFIASSGGHFQQLMMLEPLMNQYESFLVTEKTHYLSNCKGHEIYYVPQIQRKERAWMLLFVVIFFKSLFIFMKQHPDVIISTGVLATLPMCFLGKLFGKKIIFIESFAKSEGPTLTGRVMVKIADKVYVQWQSMLYFYQDAICLGSIY</sequence>
<dbReference type="InterPro" id="IPR013969">
    <property type="entry name" value="Oligosacch_biosynth_Alg14"/>
</dbReference>
<evidence type="ECO:0000256" key="6">
    <source>
        <dbReference type="SAM" id="Phobius"/>
    </source>
</evidence>
<dbReference type="eggNOG" id="COG0707">
    <property type="taxonomic scope" value="Bacteria"/>
</dbReference>
<name>R2QEZ7_9ENTE</name>
<feature type="transmembrane region" description="Helical" evidence="6">
    <location>
        <begin position="58"/>
        <end position="75"/>
    </location>
</feature>
<dbReference type="STRING" id="160454.RV10_GL000658"/>
<dbReference type="Gene3D" id="3.40.50.2000">
    <property type="entry name" value="Glycogen Phosphorylase B"/>
    <property type="match status" value="1"/>
</dbReference>
<organism evidence="7 8">
    <name type="scientific">Enterococcus pallens ATCC BAA-351</name>
    <dbReference type="NCBI Taxonomy" id="1158607"/>
    <lineage>
        <taxon>Bacteria</taxon>
        <taxon>Bacillati</taxon>
        <taxon>Bacillota</taxon>
        <taxon>Bacilli</taxon>
        <taxon>Lactobacillales</taxon>
        <taxon>Enterococcaceae</taxon>
        <taxon>Enterococcus</taxon>
    </lineage>
</organism>
<keyword evidence="8" id="KW-1185">Reference proteome</keyword>
<protein>
    <recommendedName>
        <fullName evidence="9">Polysaccharide biosynthesis protein</fullName>
    </recommendedName>
</protein>
<dbReference type="Proteomes" id="UP000013782">
    <property type="component" value="Unassembled WGS sequence"/>
</dbReference>
<evidence type="ECO:0000256" key="3">
    <source>
        <dbReference type="ARBA" id="ARBA00022824"/>
    </source>
</evidence>
<dbReference type="RefSeq" id="WP_010757494.1">
    <property type="nucleotide sequence ID" value="NZ_ASWD01000001.1"/>
</dbReference>
<evidence type="ECO:0008006" key="9">
    <source>
        <dbReference type="Google" id="ProtNLM"/>
    </source>
</evidence>
<dbReference type="AlphaFoldDB" id="R2QEZ7"/>
<evidence type="ECO:0000256" key="1">
    <source>
        <dbReference type="ARBA" id="ARBA00004389"/>
    </source>
</evidence>
<keyword evidence="5 6" id="KW-0472">Membrane</keyword>
<dbReference type="EMBL" id="AJAQ01000016">
    <property type="protein sequence ID" value="EOH93808.1"/>
    <property type="molecule type" value="Genomic_DNA"/>
</dbReference>
<dbReference type="GO" id="GO:0004577">
    <property type="term" value="F:N-acetylglucosaminyldiphosphodolichol N-acetylglucosaminyltransferase activity"/>
    <property type="evidence" value="ECO:0007669"/>
    <property type="project" value="TreeGrafter"/>
</dbReference>
<comment type="subcellular location">
    <subcellularLocation>
        <location evidence="1">Endoplasmic reticulum membrane</location>
        <topology evidence="1">Single-pass membrane protein</topology>
    </subcellularLocation>
</comment>
<evidence type="ECO:0000313" key="8">
    <source>
        <dbReference type="Proteomes" id="UP000013782"/>
    </source>
</evidence>
<dbReference type="PATRIC" id="fig|1158607.3.peg.2477"/>
<keyword evidence="3" id="KW-0256">Endoplasmic reticulum</keyword>
<keyword evidence="4 6" id="KW-1133">Transmembrane helix</keyword>
<dbReference type="HOGENOM" id="CLU_064541_3_0_9"/>
<dbReference type="Pfam" id="PF08660">
    <property type="entry name" value="Alg14"/>
    <property type="match status" value="1"/>
</dbReference>
<evidence type="ECO:0000256" key="2">
    <source>
        <dbReference type="ARBA" id="ARBA00022692"/>
    </source>
</evidence>
<evidence type="ECO:0000256" key="4">
    <source>
        <dbReference type="ARBA" id="ARBA00022989"/>
    </source>
</evidence>
<dbReference type="NCBIfam" id="NF041549">
    <property type="entry name" value="PssD"/>
    <property type="match status" value="1"/>
</dbReference>
<gene>
    <name evidence="7" type="ORF">UAU_02504</name>
</gene>
<comment type="caution">
    <text evidence="7">The sequence shown here is derived from an EMBL/GenBank/DDBJ whole genome shotgun (WGS) entry which is preliminary data.</text>
</comment>
<feature type="transmembrane region" description="Helical" evidence="6">
    <location>
        <begin position="81"/>
        <end position="100"/>
    </location>
</feature>
<dbReference type="GO" id="GO:0006488">
    <property type="term" value="P:dolichol-linked oligosaccharide biosynthetic process"/>
    <property type="evidence" value="ECO:0007669"/>
    <property type="project" value="InterPro"/>
</dbReference>
<evidence type="ECO:0000256" key="5">
    <source>
        <dbReference type="ARBA" id="ARBA00023136"/>
    </source>
</evidence>
<evidence type="ECO:0000313" key="7">
    <source>
        <dbReference type="EMBL" id="EOH93808.1"/>
    </source>
</evidence>
<accession>R2QEZ7</accession>
<reference evidence="7 8" key="1">
    <citation type="submission" date="2013-02" db="EMBL/GenBank/DDBJ databases">
        <title>The Genome Sequence of Enterococcus pallens BAA-351.</title>
        <authorList>
            <consortium name="The Broad Institute Genome Sequencing Platform"/>
            <consortium name="The Broad Institute Genome Sequencing Center for Infectious Disease"/>
            <person name="Earl A.M."/>
            <person name="Gilmore M.S."/>
            <person name="Lebreton F."/>
            <person name="Walker B."/>
            <person name="Young S.K."/>
            <person name="Zeng Q."/>
            <person name="Gargeya S."/>
            <person name="Fitzgerald M."/>
            <person name="Haas B."/>
            <person name="Abouelleil A."/>
            <person name="Alvarado L."/>
            <person name="Arachchi H.M."/>
            <person name="Berlin A.M."/>
            <person name="Chapman S.B."/>
            <person name="Dewar J."/>
            <person name="Goldberg J."/>
            <person name="Griggs A."/>
            <person name="Gujja S."/>
            <person name="Hansen M."/>
            <person name="Howarth C."/>
            <person name="Imamovic A."/>
            <person name="Larimer J."/>
            <person name="McCowan C."/>
            <person name="Murphy C."/>
            <person name="Neiman D."/>
            <person name="Pearson M."/>
            <person name="Priest M."/>
            <person name="Roberts A."/>
            <person name="Saif S."/>
            <person name="Shea T."/>
            <person name="Sisk P."/>
            <person name="Sykes S."/>
            <person name="Wortman J."/>
            <person name="Nusbaum C."/>
            <person name="Birren B."/>
        </authorList>
    </citation>
    <scope>NUCLEOTIDE SEQUENCE [LARGE SCALE GENOMIC DNA]</scope>
    <source>
        <strain evidence="7 8">ATCC BAA-351</strain>
    </source>
</reference>
<dbReference type="OrthoDB" id="555447at2"/>
<proteinExistence type="predicted"/>
<dbReference type="PANTHER" id="PTHR12154:SF4">
    <property type="entry name" value="UDP-N-ACETYLGLUCOSAMINE TRANSFERASE SUBUNIT ALG14 HOMOLOG"/>
    <property type="match status" value="1"/>
</dbReference>
<dbReference type="SUPFAM" id="SSF53756">
    <property type="entry name" value="UDP-Glycosyltransferase/glycogen phosphorylase"/>
    <property type="match status" value="1"/>
</dbReference>
<keyword evidence="2 6" id="KW-0812">Transmembrane</keyword>